<protein>
    <recommendedName>
        <fullName evidence="5">Amidase domain-containing protein</fullName>
    </recommendedName>
</protein>
<evidence type="ECO:0000256" key="3">
    <source>
        <dbReference type="PIRSR" id="PIRSR001221-1"/>
    </source>
</evidence>
<feature type="binding site" evidence="4">
    <location>
        <position position="222"/>
    </location>
    <ligand>
        <name>substrate</name>
    </ligand>
</feature>
<organism evidence="6 7">
    <name type="scientific">Exophiala aquamarina CBS 119918</name>
    <dbReference type="NCBI Taxonomy" id="1182545"/>
    <lineage>
        <taxon>Eukaryota</taxon>
        <taxon>Fungi</taxon>
        <taxon>Dikarya</taxon>
        <taxon>Ascomycota</taxon>
        <taxon>Pezizomycotina</taxon>
        <taxon>Eurotiomycetes</taxon>
        <taxon>Chaetothyriomycetidae</taxon>
        <taxon>Chaetothyriales</taxon>
        <taxon>Herpotrichiellaceae</taxon>
        <taxon>Exophiala</taxon>
    </lineage>
</organism>
<dbReference type="Gene3D" id="3.90.1300.10">
    <property type="entry name" value="Amidase signature (AS) domain"/>
    <property type="match status" value="1"/>
</dbReference>
<dbReference type="PANTHER" id="PTHR46072:SF4">
    <property type="entry name" value="AMIDASE C550.07-RELATED"/>
    <property type="match status" value="1"/>
</dbReference>
<dbReference type="STRING" id="1182545.A0A072P4K9"/>
<dbReference type="OrthoDB" id="6428749at2759"/>
<evidence type="ECO:0000313" key="6">
    <source>
        <dbReference type="EMBL" id="KEF54198.1"/>
    </source>
</evidence>
<evidence type="ECO:0000256" key="1">
    <source>
        <dbReference type="ARBA" id="ARBA00009199"/>
    </source>
</evidence>
<dbReference type="Proteomes" id="UP000027920">
    <property type="component" value="Unassembled WGS sequence"/>
</dbReference>
<dbReference type="Pfam" id="PF01425">
    <property type="entry name" value="Amidase"/>
    <property type="match status" value="1"/>
</dbReference>
<evidence type="ECO:0000256" key="4">
    <source>
        <dbReference type="PIRSR" id="PIRSR001221-2"/>
    </source>
</evidence>
<dbReference type="PANTHER" id="PTHR46072">
    <property type="entry name" value="AMIDASE-RELATED-RELATED"/>
    <property type="match status" value="1"/>
</dbReference>
<accession>A0A072P4K9</accession>
<dbReference type="PIRSF" id="PIRSF001221">
    <property type="entry name" value="Amidase_fungi"/>
    <property type="match status" value="1"/>
</dbReference>
<dbReference type="VEuPathDB" id="FungiDB:A1O9_09994"/>
<keyword evidence="7" id="KW-1185">Reference proteome</keyword>
<proteinExistence type="inferred from homology"/>
<evidence type="ECO:0000313" key="7">
    <source>
        <dbReference type="Proteomes" id="UP000027920"/>
    </source>
</evidence>
<feature type="domain" description="Amidase" evidence="5">
    <location>
        <begin position="95"/>
        <end position="544"/>
    </location>
</feature>
<dbReference type="HOGENOM" id="CLU_009600_9_2_1"/>
<dbReference type="InterPro" id="IPR023631">
    <property type="entry name" value="Amidase_dom"/>
</dbReference>
<dbReference type="AlphaFoldDB" id="A0A072P4K9"/>
<reference evidence="6 7" key="1">
    <citation type="submission" date="2013-03" db="EMBL/GenBank/DDBJ databases">
        <title>The Genome Sequence of Exophiala aquamarina CBS 119918.</title>
        <authorList>
            <consortium name="The Broad Institute Genomics Platform"/>
            <person name="Cuomo C."/>
            <person name="de Hoog S."/>
            <person name="Gorbushina A."/>
            <person name="Walker B."/>
            <person name="Young S.K."/>
            <person name="Zeng Q."/>
            <person name="Gargeya S."/>
            <person name="Fitzgerald M."/>
            <person name="Haas B."/>
            <person name="Abouelleil A."/>
            <person name="Allen A.W."/>
            <person name="Alvarado L."/>
            <person name="Arachchi H.M."/>
            <person name="Berlin A.M."/>
            <person name="Chapman S.B."/>
            <person name="Gainer-Dewar J."/>
            <person name="Goldberg J."/>
            <person name="Griggs A."/>
            <person name="Gujja S."/>
            <person name="Hansen M."/>
            <person name="Howarth C."/>
            <person name="Imamovic A."/>
            <person name="Ireland A."/>
            <person name="Larimer J."/>
            <person name="McCowan C."/>
            <person name="Murphy C."/>
            <person name="Pearson M."/>
            <person name="Poon T.W."/>
            <person name="Priest M."/>
            <person name="Roberts A."/>
            <person name="Saif S."/>
            <person name="Shea T."/>
            <person name="Sisk P."/>
            <person name="Sykes S."/>
            <person name="Wortman J."/>
            <person name="Nusbaum C."/>
            <person name="Birren B."/>
        </authorList>
    </citation>
    <scope>NUCLEOTIDE SEQUENCE [LARGE SCALE GENOMIC DNA]</scope>
    <source>
        <strain evidence="6 7">CBS 119918</strain>
    </source>
</reference>
<comment type="caution">
    <text evidence="6">The sequence shown here is derived from an EMBL/GenBank/DDBJ whole genome shotgun (WGS) entry which is preliminary data.</text>
</comment>
<evidence type="ECO:0000259" key="5">
    <source>
        <dbReference type="Pfam" id="PF01425"/>
    </source>
</evidence>
<evidence type="ECO:0000256" key="2">
    <source>
        <dbReference type="ARBA" id="ARBA00022801"/>
    </source>
</evidence>
<dbReference type="GeneID" id="25284901"/>
<dbReference type="RefSeq" id="XP_013256788.1">
    <property type="nucleotide sequence ID" value="XM_013401334.1"/>
</dbReference>
<feature type="active site" description="Charge relay system" evidence="3">
    <location>
        <position position="222"/>
    </location>
</feature>
<feature type="binding site" evidence="4">
    <location>
        <begin position="243"/>
        <end position="246"/>
    </location>
    <ligand>
        <name>substrate</name>
    </ligand>
</feature>
<dbReference type="SUPFAM" id="SSF75304">
    <property type="entry name" value="Amidase signature (AS) enzymes"/>
    <property type="match status" value="1"/>
</dbReference>
<dbReference type="InterPro" id="IPR036928">
    <property type="entry name" value="AS_sf"/>
</dbReference>
<dbReference type="GO" id="GO:0016787">
    <property type="term" value="F:hydrolase activity"/>
    <property type="evidence" value="ECO:0007669"/>
    <property type="project" value="UniProtKB-KW"/>
</dbReference>
<feature type="binding site" evidence="4">
    <location>
        <position position="197"/>
    </location>
    <ligand>
        <name>substrate</name>
    </ligand>
</feature>
<keyword evidence="2" id="KW-0378">Hydrolase</keyword>
<feature type="active site" description="Acyl-ester intermediate" evidence="3">
    <location>
        <position position="246"/>
    </location>
</feature>
<feature type="active site" description="Charge relay system" evidence="3">
    <location>
        <position position="149"/>
    </location>
</feature>
<comment type="similarity">
    <text evidence="1">Belongs to the amidase family.</text>
</comment>
<name>A0A072P4K9_9EURO</name>
<sequence length="558" mass="61825">MVARLYPLVQPKAVPQGTPEFEEKRTALLRAFYEKIPREYYVSQDIIDNPPADVTGIPSTCGILTPEEIEITETHDTTSLAEAIATRKYSAVTVAKAFSKRAIISHQLTCCLTQWYPEMAEKQAQELDEYLEKNGKTIGPLHGVPVSIKEHMHIAGTYSSMGFFSSIVKDDEDSQMIKILRSLGAVFYCKTNQPQTIMHLESDSHWGRVLNPHNIHLSAGGSTGGEAALLAMKGSVMGVGTDIGGSIRGPAAFCGIYGFKPTSYILPMKDFLAGSFPAELNVLCASGPMCRTLRDMELFTRLILSAKPHLEDPRIVPIPWTGLETPMTRRLKVGIIEHDGFIDPQPPVKRAVSWAREKLSDPKYASIVEVKPFHPYNAQEAWTKIRRMYWPDGGKGEIDPITAAGEPMHPLSTWIMKDAEPHGMQTAAEVSAMRAARDKFRIAFAKSWQDQDVDVVIGPAFVGPASAHDTAFYWTYTSLYNFVDFPGVVFPTPVKAEAKDVYASDYKPLSDACAHVKELYEQSNFTNAPIDLQINAYKYADNQLFGALAVLKEALEMP</sequence>
<gene>
    <name evidence="6" type="ORF">A1O9_09994</name>
</gene>
<dbReference type="EMBL" id="AMGV01000011">
    <property type="protein sequence ID" value="KEF54198.1"/>
    <property type="molecule type" value="Genomic_DNA"/>
</dbReference>